<dbReference type="InterPro" id="IPR002195">
    <property type="entry name" value="Dihydroorotase_CS"/>
</dbReference>
<dbReference type="CDD" id="cd18105">
    <property type="entry name" value="SpoU-like_MRM1"/>
    <property type="match status" value="1"/>
</dbReference>
<dbReference type="SUPFAM" id="SSF51556">
    <property type="entry name" value="Metallo-dependent hydrolases"/>
    <property type="match status" value="1"/>
</dbReference>
<dbReference type="GO" id="GO:0006221">
    <property type="term" value="P:pyrimidine nucleotide biosynthetic process"/>
    <property type="evidence" value="ECO:0007669"/>
    <property type="project" value="UniProtKB-KW"/>
</dbReference>
<dbReference type="PANTHER" id="PTHR43137">
    <property type="entry name" value="DIHYDROOROTASE"/>
    <property type="match status" value="1"/>
</dbReference>
<dbReference type="Gene3D" id="3.20.20.140">
    <property type="entry name" value="Metal-dependent hydrolases"/>
    <property type="match status" value="1"/>
</dbReference>
<evidence type="ECO:0000313" key="10">
    <source>
        <dbReference type="Proteomes" id="UP001276659"/>
    </source>
</evidence>
<keyword evidence="4" id="KW-0378">Hydrolase</keyword>
<evidence type="ECO:0000256" key="3">
    <source>
        <dbReference type="ARBA" id="ARBA00022723"/>
    </source>
</evidence>
<feature type="region of interest" description="Disordered" evidence="7">
    <location>
        <begin position="104"/>
        <end position="127"/>
    </location>
</feature>
<feature type="region of interest" description="Disordered" evidence="7">
    <location>
        <begin position="156"/>
        <end position="212"/>
    </location>
</feature>
<dbReference type="GO" id="GO:0006396">
    <property type="term" value="P:RNA processing"/>
    <property type="evidence" value="ECO:0007669"/>
    <property type="project" value="InterPro"/>
</dbReference>
<feature type="compositionally biased region" description="Basic and acidic residues" evidence="7">
    <location>
        <begin position="201"/>
        <end position="212"/>
    </location>
</feature>
<feature type="compositionally biased region" description="Basic residues" evidence="7">
    <location>
        <begin position="104"/>
        <end position="114"/>
    </location>
</feature>
<dbReference type="Pfam" id="PF00588">
    <property type="entry name" value="SpoU_methylase"/>
    <property type="match status" value="1"/>
</dbReference>
<keyword evidence="5" id="KW-0862">Zinc</keyword>
<keyword evidence="6" id="KW-0665">Pyrimidine biosynthesis</keyword>
<dbReference type="SUPFAM" id="SSF75217">
    <property type="entry name" value="alpha/beta knot"/>
    <property type="match status" value="1"/>
</dbReference>
<reference evidence="9" key="1">
    <citation type="submission" date="2022-11" db="EMBL/GenBank/DDBJ databases">
        <title>Chromosomal genome sequence assembly and mating type (MAT) locus characterization of the leprose asexual lichenized fungus Lepraria neglecta (Nyl.) Erichsen.</title>
        <authorList>
            <person name="Allen J.L."/>
            <person name="Pfeffer B."/>
        </authorList>
    </citation>
    <scope>NUCLEOTIDE SEQUENCE</scope>
    <source>
        <strain evidence="9">Allen 5258</strain>
    </source>
</reference>
<dbReference type="InterPro" id="IPR029026">
    <property type="entry name" value="tRNA_m1G_MTases_N"/>
</dbReference>
<accession>A0AAD9Z9C4</accession>
<dbReference type="SUPFAM" id="SSF55315">
    <property type="entry name" value="L30e-like"/>
    <property type="match status" value="1"/>
</dbReference>
<keyword evidence="2" id="KW-0808">Transferase</keyword>
<dbReference type="InterPro" id="IPR047261">
    <property type="entry name" value="MRM1_MeTrfase_dom"/>
</dbReference>
<keyword evidence="1" id="KW-0489">Methyltransferase</keyword>
<feature type="region of interest" description="Disordered" evidence="7">
    <location>
        <begin position="248"/>
        <end position="290"/>
    </location>
</feature>
<dbReference type="GO" id="GO:0006207">
    <property type="term" value="P:'de novo' pyrimidine nucleobase biosynthetic process"/>
    <property type="evidence" value="ECO:0007669"/>
    <property type="project" value="TreeGrafter"/>
</dbReference>
<evidence type="ECO:0000256" key="2">
    <source>
        <dbReference type="ARBA" id="ARBA00022679"/>
    </source>
</evidence>
<gene>
    <name evidence="9" type="ORF">OEA41_006672</name>
</gene>
<evidence type="ECO:0000256" key="5">
    <source>
        <dbReference type="ARBA" id="ARBA00022833"/>
    </source>
</evidence>
<organism evidence="9 10">
    <name type="scientific">Lepraria neglecta</name>
    <dbReference type="NCBI Taxonomy" id="209136"/>
    <lineage>
        <taxon>Eukaryota</taxon>
        <taxon>Fungi</taxon>
        <taxon>Dikarya</taxon>
        <taxon>Ascomycota</taxon>
        <taxon>Pezizomycotina</taxon>
        <taxon>Lecanoromycetes</taxon>
        <taxon>OSLEUM clade</taxon>
        <taxon>Lecanoromycetidae</taxon>
        <taxon>Lecanorales</taxon>
        <taxon>Lecanorineae</taxon>
        <taxon>Stereocaulaceae</taxon>
        <taxon>Lepraria</taxon>
    </lineage>
</organism>
<evidence type="ECO:0000256" key="1">
    <source>
        <dbReference type="ARBA" id="ARBA00022603"/>
    </source>
</evidence>
<dbReference type="EMBL" id="JASNWA010000007">
    <property type="protein sequence ID" value="KAK3173343.1"/>
    <property type="molecule type" value="Genomic_DNA"/>
</dbReference>
<name>A0AAD9Z9C4_9LECA</name>
<evidence type="ECO:0000256" key="7">
    <source>
        <dbReference type="SAM" id="MobiDB-lite"/>
    </source>
</evidence>
<dbReference type="GO" id="GO:0046872">
    <property type="term" value="F:metal ion binding"/>
    <property type="evidence" value="ECO:0007669"/>
    <property type="project" value="UniProtKB-KW"/>
</dbReference>
<dbReference type="Gene3D" id="3.30.1330.30">
    <property type="match status" value="1"/>
</dbReference>
<comment type="caution">
    <text evidence="9">The sequence shown here is derived from an EMBL/GenBank/DDBJ whole genome shotgun (WGS) entry which is preliminary data.</text>
</comment>
<dbReference type="GO" id="GO:0008173">
    <property type="term" value="F:RNA methyltransferase activity"/>
    <property type="evidence" value="ECO:0007669"/>
    <property type="project" value="InterPro"/>
</dbReference>
<dbReference type="GO" id="GO:0005737">
    <property type="term" value="C:cytoplasm"/>
    <property type="evidence" value="ECO:0007669"/>
    <property type="project" value="TreeGrafter"/>
</dbReference>
<dbReference type="SMART" id="SM00967">
    <property type="entry name" value="SpoU_sub_bind"/>
    <property type="match status" value="1"/>
</dbReference>
<feature type="region of interest" description="Disordered" evidence="7">
    <location>
        <begin position="59"/>
        <end position="89"/>
    </location>
</feature>
<evidence type="ECO:0000256" key="6">
    <source>
        <dbReference type="ARBA" id="ARBA00022975"/>
    </source>
</evidence>
<dbReference type="GO" id="GO:0004151">
    <property type="term" value="F:dihydroorotase activity"/>
    <property type="evidence" value="ECO:0007669"/>
    <property type="project" value="InterPro"/>
</dbReference>
<feature type="compositionally biased region" description="Basic and acidic residues" evidence="7">
    <location>
        <begin position="250"/>
        <end position="282"/>
    </location>
</feature>
<dbReference type="InterPro" id="IPR001537">
    <property type="entry name" value="SpoU_MeTrfase"/>
</dbReference>
<sequence>MLRAPWYLGNGAFYKQPSVRIHLLKLQTFQAFISTNTAINKSLRRSQYEGARPERRFLRRDERSANGIFGRVSPRERMRRPNHQQGQDVEDIEEFTRVNERNKTLKQARPTRRRATTDRRGTAFDRRPREAQWDYTPKPGGNRAVRRAVRFGHTIEEPLKEASDSTVHQGIYRKGTPQDDRRSAEPGQPTHAARRASKWKQGKDDYQRFSMPEDLREDSEIFTELPRRSFTMGRREEVSYRAMYANGSRDVGHESSRRRPYEGYGRDRPRDDDRSPRNRESDAPLSMPYTTPASEFLYGTSVVVSALLSSRRKLYKLYIYDGDNREVRDQDMRIRSLAVDRNVVVERVKGDWLRLMDKMSMGRPHNGYILEASPLPKLPITGFRSVGTQQEEFDVMLDHQSREDEVINGTNTEIKYYSGFPRYPLVLLLDGILDPGNLGAILRTAFFLGVDAVAISNRSSAPLSPVALKASAGASESLPLLTVNQPGQFLDKCQNNGWKIYAAVTPSPVKPSGKGRYFTTSTLGSPVRNHPCIVVLGGEGEGLRWNIQSKADFSIGIEGRRLGQGQVDSLNASVAAGLLCEAFLRKPTVSKNGSGTTDGGVRNPNLVPPITTVEMALEYQSKLQALEPNVTFLMSLFLCPALTPDVIIEAKKAGIKGVKSYPAGVTTNSATGVLDYKSFYPVIAEIQKQGLILNLHGEYPSSSSDEITVLNAEEAFLPTLGMLHRDFPDLKIVLEHCTTEKAIEAVKSYPTVVGTITAHHLSLTVDDWAGDSFNYCKPVAKTPRDRIALLKAAASGSPQFFFGSDSAPHSIQAKLGSLDPQAKQAAGVYTQPYCTQLVLDAFEQGCQEGLLNEDQLTHKVLSGFLGEHGRLFYDQPTSNKQIILGASQIVQIPDLIAVDNRTVAIAPFRRGQRTRSLGWL</sequence>
<dbReference type="PROSITE" id="PS00483">
    <property type="entry name" value="DIHYDROOROTASE_2"/>
    <property type="match status" value="1"/>
</dbReference>
<dbReference type="FunFam" id="3.30.1330.30:FF:000035">
    <property type="entry name" value="TrmH family RNA methyltransferase"/>
    <property type="match status" value="1"/>
</dbReference>
<dbReference type="InterPro" id="IPR013123">
    <property type="entry name" value="SpoU_subst-bd"/>
</dbReference>
<protein>
    <recommendedName>
        <fullName evidence="8">RNA 2-O ribose methyltransferase substrate binding domain-containing protein</fullName>
    </recommendedName>
</protein>
<dbReference type="InterPro" id="IPR029028">
    <property type="entry name" value="Alpha/beta_knot_MTases"/>
</dbReference>
<keyword evidence="10" id="KW-1185">Reference proteome</keyword>
<dbReference type="InterPro" id="IPR029064">
    <property type="entry name" value="Ribosomal_eL30-like_sf"/>
</dbReference>
<dbReference type="PANTHER" id="PTHR43137:SF1">
    <property type="entry name" value="DIHYDROOROTASE"/>
    <property type="match status" value="1"/>
</dbReference>
<dbReference type="InterPro" id="IPR004721">
    <property type="entry name" value="DHOdimr"/>
</dbReference>
<dbReference type="Proteomes" id="UP001276659">
    <property type="component" value="Unassembled WGS sequence"/>
</dbReference>
<feature type="compositionally biased region" description="Basic and acidic residues" evidence="7">
    <location>
        <begin position="115"/>
        <end position="127"/>
    </location>
</feature>
<dbReference type="GO" id="GO:0003723">
    <property type="term" value="F:RNA binding"/>
    <property type="evidence" value="ECO:0007669"/>
    <property type="project" value="InterPro"/>
</dbReference>
<dbReference type="Gene3D" id="3.40.1280.10">
    <property type="match status" value="1"/>
</dbReference>
<evidence type="ECO:0000256" key="4">
    <source>
        <dbReference type="ARBA" id="ARBA00022801"/>
    </source>
</evidence>
<evidence type="ECO:0000313" key="9">
    <source>
        <dbReference type="EMBL" id="KAK3173343.1"/>
    </source>
</evidence>
<dbReference type="AlphaFoldDB" id="A0AAD9Z9C4"/>
<dbReference type="InterPro" id="IPR032466">
    <property type="entry name" value="Metal_Hydrolase"/>
</dbReference>
<dbReference type="GO" id="GO:0032259">
    <property type="term" value="P:methylation"/>
    <property type="evidence" value="ECO:0007669"/>
    <property type="project" value="UniProtKB-KW"/>
</dbReference>
<proteinExistence type="predicted"/>
<evidence type="ECO:0000259" key="8">
    <source>
        <dbReference type="SMART" id="SM00967"/>
    </source>
</evidence>
<keyword evidence="3" id="KW-0479">Metal-binding</keyword>
<feature type="domain" description="RNA 2-O ribose methyltransferase substrate binding" evidence="8">
    <location>
        <begin position="296"/>
        <end position="378"/>
    </location>
</feature>